<dbReference type="Proteomes" id="UP001376459">
    <property type="component" value="Unassembled WGS sequence"/>
</dbReference>
<dbReference type="Gene3D" id="3.30.559.10">
    <property type="entry name" value="Chloramphenicol acetyltransferase-like domain"/>
    <property type="match status" value="1"/>
</dbReference>
<accession>A0ABU8UNG5</accession>
<feature type="region of interest" description="Disordered" evidence="1">
    <location>
        <begin position="151"/>
        <end position="184"/>
    </location>
</feature>
<sequence length="184" mass="20000">MADRLPLLSTQLGFALMAERTGQRVAINKLFRMPPAVLSAADLNRVLHSIMLRNPTLSCRIGFSRGETYQERYSATYDFAEVQAEDEEAVVRLSMTVVDEFEASLDGAAMAARLVRSHDADYLLLVFDHALVDGQSQLMMIQQLAARGLPMTGNGSASRPLSGTGPSPRVPRQADAESTSGRTA</sequence>
<dbReference type="EMBL" id="JBBKAK010000001">
    <property type="protein sequence ID" value="MEJ8670459.1"/>
    <property type="molecule type" value="Genomic_DNA"/>
</dbReference>
<name>A0ABU8UNG5_9ACTN</name>
<evidence type="ECO:0008006" key="4">
    <source>
        <dbReference type="Google" id="ProtNLM"/>
    </source>
</evidence>
<evidence type="ECO:0000313" key="2">
    <source>
        <dbReference type="EMBL" id="MEJ8670459.1"/>
    </source>
</evidence>
<gene>
    <name evidence="2" type="ORF">WKI71_24680</name>
</gene>
<evidence type="ECO:0000256" key="1">
    <source>
        <dbReference type="SAM" id="MobiDB-lite"/>
    </source>
</evidence>
<reference evidence="2 3" key="1">
    <citation type="submission" date="2024-03" db="EMBL/GenBank/DDBJ databases">
        <title>Novel Streptomyces species of biotechnological and ecological value are a feature of Machair soil.</title>
        <authorList>
            <person name="Prole J.R."/>
            <person name="Goodfellow M."/>
            <person name="Allenby N."/>
            <person name="Ward A.C."/>
        </authorList>
    </citation>
    <scope>NUCLEOTIDE SEQUENCE [LARGE SCALE GENOMIC DNA]</scope>
    <source>
        <strain evidence="2 3">MS1.AVA.1</strain>
    </source>
</reference>
<keyword evidence="3" id="KW-1185">Reference proteome</keyword>
<evidence type="ECO:0000313" key="3">
    <source>
        <dbReference type="Proteomes" id="UP001376459"/>
    </source>
</evidence>
<protein>
    <recommendedName>
        <fullName evidence="4">Condensation domain-containing protein</fullName>
    </recommendedName>
</protein>
<organism evidence="2 3">
    <name type="scientific">Streptomyces machairae</name>
    <dbReference type="NCBI Taxonomy" id="3134109"/>
    <lineage>
        <taxon>Bacteria</taxon>
        <taxon>Bacillati</taxon>
        <taxon>Actinomycetota</taxon>
        <taxon>Actinomycetes</taxon>
        <taxon>Kitasatosporales</taxon>
        <taxon>Streptomycetaceae</taxon>
        <taxon>Streptomyces</taxon>
    </lineage>
</organism>
<feature type="compositionally biased region" description="Polar residues" evidence="1">
    <location>
        <begin position="153"/>
        <end position="165"/>
    </location>
</feature>
<dbReference type="InterPro" id="IPR023213">
    <property type="entry name" value="CAT-like_dom_sf"/>
</dbReference>
<comment type="caution">
    <text evidence="2">The sequence shown here is derived from an EMBL/GenBank/DDBJ whole genome shotgun (WGS) entry which is preliminary data.</text>
</comment>
<dbReference type="SUPFAM" id="SSF52777">
    <property type="entry name" value="CoA-dependent acyltransferases"/>
    <property type="match status" value="1"/>
</dbReference>
<proteinExistence type="predicted"/>